<dbReference type="AlphaFoldDB" id="A0A1F5WGI8"/>
<dbReference type="EMBL" id="MFHQ01000007">
    <property type="protein sequence ID" value="OGF74725.1"/>
    <property type="molecule type" value="Genomic_DNA"/>
</dbReference>
<dbReference type="Gene3D" id="3.30.300.20">
    <property type="match status" value="1"/>
</dbReference>
<dbReference type="Proteomes" id="UP000178406">
    <property type="component" value="Unassembled WGS sequence"/>
</dbReference>
<feature type="domain" description="R3H" evidence="1">
    <location>
        <begin position="86"/>
        <end position="152"/>
    </location>
</feature>
<organism evidence="2 3">
    <name type="scientific">Candidatus Giovannonibacteria bacterium RIFCSPHIGHO2_02_FULL_46_20</name>
    <dbReference type="NCBI Taxonomy" id="1798338"/>
    <lineage>
        <taxon>Bacteria</taxon>
        <taxon>Candidatus Giovannoniibacteriota</taxon>
    </lineage>
</organism>
<gene>
    <name evidence="2" type="ORF">A3J56_03265</name>
</gene>
<name>A0A1F5WGI8_9BACT</name>
<dbReference type="Gene3D" id="3.30.1370.50">
    <property type="entry name" value="R3H-like domain"/>
    <property type="match status" value="1"/>
</dbReference>
<reference evidence="2 3" key="1">
    <citation type="journal article" date="2016" name="Nat. Commun.">
        <title>Thousands of microbial genomes shed light on interconnected biogeochemical processes in an aquifer system.</title>
        <authorList>
            <person name="Anantharaman K."/>
            <person name="Brown C.T."/>
            <person name="Hug L.A."/>
            <person name="Sharon I."/>
            <person name="Castelle C.J."/>
            <person name="Probst A.J."/>
            <person name="Thomas B.C."/>
            <person name="Singh A."/>
            <person name="Wilkins M.J."/>
            <person name="Karaoz U."/>
            <person name="Brodie E.L."/>
            <person name="Williams K.H."/>
            <person name="Hubbard S.S."/>
            <person name="Banfield J.F."/>
        </authorList>
    </citation>
    <scope>NUCLEOTIDE SEQUENCE [LARGE SCALE GENOMIC DNA]</scope>
</reference>
<dbReference type="InterPro" id="IPR036867">
    <property type="entry name" value="R3H_dom_sf"/>
</dbReference>
<dbReference type="CDD" id="cd02644">
    <property type="entry name" value="R3H_jag"/>
    <property type="match status" value="1"/>
</dbReference>
<dbReference type="GO" id="GO:0003723">
    <property type="term" value="F:RNA binding"/>
    <property type="evidence" value="ECO:0007669"/>
    <property type="project" value="InterPro"/>
</dbReference>
<dbReference type="InterPro" id="IPR015946">
    <property type="entry name" value="KH_dom-like_a/b"/>
</dbReference>
<accession>A0A1F5WGI8</accession>
<dbReference type="SMART" id="SM00393">
    <property type="entry name" value="R3H"/>
    <property type="match status" value="1"/>
</dbReference>
<proteinExistence type="predicted"/>
<evidence type="ECO:0000313" key="3">
    <source>
        <dbReference type="Proteomes" id="UP000178406"/>
    </source>
</evidence>
<sequence length="152" mass="17751">MLDQKNTQTIQTIISDILDRIGVSYSLEAQEGSDVTWFVARTDDSALLIGEGGKNLIALNYLIRRLAEKKLKEEFQFVLDINDYHKKRIEEVKDLARMHAQRVRYFKKDIEMRPMNSYERRIVHTVLQEYPDIETESVGAGLERRVVIKPLI</sequence>
<dbReference type="PROSITE" id="PS51061">
    <property type="entry name" value="R3H"/>
    <property type="match status" value="1"/>
</dbReference>
<dbReference type="InterPro" id="IPR034079">
    <property type="entry name" value="R3H_KhpB"/>
</dbReference>
<dbReference type="PANTHER" id="PTHR35800">
    <property type="entry name" value="PROTEIN JAG"/>
    <property type="match status" value="1"/>
</dbReference>
<dbReference type="Pfam" id="PF01424">
    <property type="entry name" value="R3H"/>
    <property type="match status" value="1"/>
</dbReference>
<dbReference type="SUPFAM" id="SSF82708">
    <property type="entry name" value="R3H domain"/>
    <property type="match status" value="1"/>
</dbReference>
<dbReference type="InterPro" id="IPR039247">
    <property type="entry name" value="KhpB"/>
</dbReference>
<evidence type="ECO:0000313" key="2">
    <source>
        <dbReference type="EMBL" id="OGF74725.1"/>
    </source>
</evidence>
<protein>
    <recommendedName>
        <fullName evidence="1">R3H domain-containing protein</fullName>
    </recommendedName>
</protein>
<evidence type="ECO:0000259" key="1">
    <source>
        <dbReference type="PROSITE" id="PS51061"/>
    </source>
</evidence>
<comment type="caution">
    <text evidence="2">The sequence shown here is derived from an EMBL/GenBank/DDBJ whole genome shotgun (WGS) entry which is preliminary data.</text>
</comment>
<dbReference type="STRING" id="1798338.A3J56_03265"/>
<dbReference type="PANTHER" id="PTHR35800:SF1">
    <property type="entry name" value="RNA-BINDING PROTEIN KHPB"/>
    <property type="match status" value="1"/>
</dbReference>
<dbReference type="InterPro" id="IPR001374">
    <property type="entry name" value="R3H_dom"/>
</dbReference>